<accession>A0A1F6VQW6</accession>
<protein>
    <submittedName>
        <fullName evidence="1">Uncharacterized protein</fullName>
    </submittedName>
</protein>
<comment type="caution">
    <text evidence="1">The sequence shown here is derived from an EMBL/GenBank/DDBJ whole genome shotgun (WGS) entry which is preliminary data.</text>
</comment>
<name>A0A1F6VQW6_9BACT</name>
<reference evidence="1 2" key="1">
    <citation type="journal article" date="2016" name="Nat. Commun.">
        <title>Thousands of microbial genomes shed light on interconnected biogeochemical processes in an aquifer system.</title>
        <authorList>
            <person name="Anantharaman K."/>
            <person name="Brown C.T."/>
            <person name="Hug L.A."/>
            <person name="Sharon I."/>
            <person name="Castelle C.J."/>
            <person name="Probst A.J."/>
            <person name="Thomas B.C."/>
            <person name="Singh A."/>
            <person name="Wilkins M.J."/>
            <person name="Karaoz U."/>
            <person name="Brodie E.L."/>
            <person name="Williams K.H."/>
            <person name="Hubbard S.S."/>
            <person name="Banfield J.F."/>
        </authorList>
    </citation>
    <scope>NUCLEOTIDE SEQUENCE [LARGE SCALE GENOMIC DNA]</scope>
</reference>
<evidence type="ECO:0000313" key="1">
    <source>
        <dbReference type="EMBL" id="OGI71969.1"/>
    </source>
</evidence>
<sequence length="99" mass="10544">MSTNAQVAPERGAKKILVPIQEVTSGHKKLKSGVTVVFDGFQVDLGKSHHTNSVGGDVFHYTDPVTGHEKTLGVFMGDIVNAATATVKGVKHFLFPSLN</sequence>
<gene>
    <name evidence="1" type="ORF">A3J61_01910</name>
</gene>
<evidence type="ECO:0000313" key="2">
    <source>
        <dbReference type="Proteomes" id="UP000179686"/>
    </source>
</evidence>
<proteinExistence type="predicted"/>
<dbReference type="Proteomes" id="UP000179686">
    <property type="component" value="Unassembled WGS sequence"/>
</dbReference>
<dbReference type="EMBL" id="MFUC01000014">
    <property type="protein sequence ID" value="OGI71969.1"/>
    <property type="molecule type" value="Genomic_DNA"/>
</dbReference>
<dbReference type="AlphaFoldDB" id="A0A1F6VQW6"/>
<organism evidence="1 2">
    <name type="scientific">Candidatus Nomurabacteria bacterium RIFCSPHIGHO2_02_FULL_38_15</name>
    <dbReference type="NCBI Taxonomy" id="1801752"/>
    <lineage>
        <taxon>Bacteria</taxon>
        <taxon>Candidatus Nomuraibacteriota</taxon>
    </lineage>
</organism>
<dbReference type="STRING" id="1801752.A3J61_01910"/>